<reference evidence="3 4" key="1">
    <citation type="submission" date="2016-11" db="EMBL/GenBank/DDBJ databases">
        <authorList>
            <person name="Jaros S."/>
            <person name="Januszkiewicz K."/>
            <person name="Wedrychowicz H."/>
        </authorList>
    </citation>
    <scope>NUCLEOTIDE SEQUENCE [LARGE SCALE GENOMIC DNA]</scope>
    <source>
        <strain evidence="3 4">DSM 21758</strain>
    </source>
</reference>
<gene>
    <name evidence="3" type="ORF">SAMN02745163_04565</name>
</gene>
<feature type="non-terminal residue" evidence="3">
    <location>
        <position position="1"/>
    </location>
</feature>
<dbReference type="SUPFAM" id="SSF69360">
    <property type="entry name" value="Cell wall binding repeat"/>
    <property type="match status" value="1"/>
</dbReference>
<proteinExistence type="predicted"/>
<dbReference type="AlphaFoldDB" id="A0A1M6VT08"/>
<dbReference type="EMBL" id="FQZB01000036">
    <property type="protein sequence ID" value="SHK84514.1"/>
    <property type="molecule type" value="Genomic_DNA"/>
</dbReference>
<keyword evidence="1" id="KW-0677">Repeat</keyword>
<evidence type="ECO:0000313" key="4">
    <source>
        <dbReference type="Proteomes" id="UP000184310"/>
    </source>
</evidence>
<dbReference type="Pfam" id="PF19127">
    <property type="entry name" value="Choline_bind_3"/>
    <property type="match status" value="1"/>
</dbReference>
<name>A0A1M6VT08_9CLOT</name>
<feature type="repeat" description="Cell wall-binding" evidence="2">
    <location>
        <begin position="19"/>
        <end position="38"/>
    </location>
</feature>
<evidence type="ECO:0000256" key="2">
    <source>
        <dbReference type="PROSITE-ProRule" id="PRU00591"/>
    </source>
</evidence>
<dbReference type="CDD" id="cd14667">
    <property type="entry name" value="3D_containing_proteins"/>
    <property type="match status" value="1"/>
</dbReference>
<organism evidence="3 4">
    <name type="scientific">Clostridium cavendishii DSM 21758</name>
    <dbReference type="NCBI Taxonomy" id="1121302"/>
    <lineage>
        <taxon>Bacteria</taxon>
        <taxon>Bacillati</taxon>
        <taxon>Bacillota</taxon>
        <taxon>Clostridia</taxon>
        <taxon>Eubacteriales</taxon>
        <taxon>Clostridiaceae</taxon>
        <taxon>Clostridium</taxon>
    </lineage>
</organism>
<dbReference type="InterPro" id="IPR018337">
    <property type="entry name" value="Cell_wall/Cho-bd_repeat"/>
</dbReference>
<dbReference type="Gene3D" id="2.10.270.10">
    <property type="entry name" value="Cholin Binding"/>
    <property type="match status" value="1"/>
</dbReference>
<evidence type="ECO:0000313" key="3">
    <source>
        <dbReference type="EMBL" id="SHK84514.1"/>
    </source>
</evidence>
<dbReference type="Proteomes" id="UP000184310">
    <property type="component" value="Unassembled WGS sequence"/>
</dbReference>
<dbReference type="InterPro" id="IPR059180">
    <property type="entry name" value="3D_YorM"/>
</dbReference>
<accession>A0A1M6VT08</accession>
<dbReference type="Pfam" id="PF01473">
    <property type="entry name" value="Choline_bind_1"/>
    <property type="match status" value="1"/>
</dbReference>
<protein>
    <submittedName>
        <fullName evidence="3">Putative cell wall binding repeat-containing protein</fullName>
    </submittedName>
</protein>
<feature type="repeat" description="Cell wall-binding" evidence="2">
    <location>
        <begin position="1"/>
        <end position="17"/>
    </location>
</feature>
<sequence>WQKIDGTFYYLKDNGEMQGAGWAQIKGSWYHFDAKGGMQTGWQSIDGKNYYLGQDGAMKTGLVDGRYLSSSGAECRKIRVEITGYCPCNSCGGGRTASGKEPRDGITIAAPTELGFGTKIVIPGYTGNNCYVVEDRGGAIKKVGDVYKIDIFKSNHKAALDVGRRYFDAYIVE</sequence>
<keyword evidence="4" id="KW-1185">Reference proteome</keyword>
<dbReference type="STRING" id="1121302.SAMN02745163_04565"/>
<evidence type="ECO:0000256" key="1">
    <source>
        <dbReference type="ARBA" id="ARBA00022737"/>
    </source>
</evidence>
<feature type="repeat" description="Cell wall-binding" evidence="2">
    <location>
        <begin position="39"/>
        <end position="58"/>
    </location>
</feature>
<dbReference type="PROSITE" id="PS51170">
    <property type="entry name" value="CW"/>
    <property type="match status" value="3"/>
</dbReference>